<organism evidence="2 3">
    <name type="scientific">Pseudomonas allii</name>
    <dbReference type="NCBI Taxonomy" id="2740531"/>
    <lineage>
        <taxon>Bacteria</taxon>
        <taxon>Pseudomonadati</taxon>
        <taxon>Pseudomonadota</taxon>
        <taxon>Gammaproteobacteria</taxon>
        <taxon>Pseudomonadales</taxon>
        <taxon>Pseudomonadaceae</taxon>
        <taxon>Pseudomonas</taxon>
    </lineage>
</organism>
<name>A0A7Y8RM77_9PSED</name>
<dbReference type="AlphaFoldDB" id="A0A7Y8RM77"/>
<feature type="region of interest" description="Disordered" evidence="1">
    <location>
        <begin position="30"/>
        <end position="52"/>
    </location>
</feature>
<evidence type="ECO:0000256" key="1">
    <source>
        <dbReference type="SAM" id="MobiDB-lite"/>
    </source>
</evidence>
<dbReference type="Proteomes" id="UP000543908">
    <property type="component" value="Unassembled WGS sequence"/>
</dbReference>
<reference evidence="2 3" key="1">
    <citation type="submission" date="2020-05" db="EMBL/GenBank/DDBJ databases">
        <title>Onion-isolated Pseudomonas sp.</title>
        <authorList>
            <person name="Fujikawa T."/>
            <person name="Sawada H."/>
        </authorList>
    </citation>
    <scope>NUCLEOTIDE SEQUENCE [LARGE SCALE GENOMIC DNA]</scope>
    <source>
        <strain evidence="2 3">MAFF 301512</strain>
    </source>
</reference>
<dbReference type="PROSITE" id="PS51257">
    <property type="entry name" value="PROKAR_LIPOPROTEIN"/>
    <property type="match status" value="1"/>
</dbReference>
<comment type="caution">
    <text evidence="2">The sequence shown here is derived from an EMBL/GenBank/DDBJ whole genome shotgun (WGS) entry which is preliminary data.</text>
</comment>
<evidence type="ECO:0000313" key="2">
    <source>
        <dbReference type="EMBL" id="NWN61110.1"/>
    </source>
</evidence>
<protein>
    <recommendedName>
        <fullName evidence="4">Lipoprotein</fullName>
    </recommendedName>
</protein>
<gene>
    <name evidence="2" type="ORF">HT123_07970</name>
</gene>
<accession>A0A7Y8RM77</accession>
<evidence type="ECO:0008006" key="4">
    <source>
        <dbReference type="Google" id="ProtNLM"/>
    </source>
</evidence>
<proteinExistence type="predicted"/>
<sequence>MKLSYLTKAAVVVALLSTLSGCWMFMPPGGGGGHGGGGHGQGGGPGPGGGPR</sequence>
<dbReference type="RefSeq" id="WP_166794298.1">
    <property type="nucleotide sequence ID" value="NZ_JABUHS010000054.1"/>
</dbReference>
<dbReference type="EMBL" id="JABUHS010000054">
    <property type="protein sequence ID" value="NWN61110.1"/>
    <property type="molecule type" value="Genomic_DNA"/>
</dbReference>
<dbReference type="GeneID" id="57378666"/>
<evidence type="ECO:0000313" key="3">
    <source>
        <dbReference type="Proteomes" id="UP000543908"/>
    </source>
</evidence>